<name>A0A7G6WRI2_9ACTN</name>
<reference evidence="3" key="1">
    <citation type="submission" date="2019-09" db="EMBL/GenBank/DDBJ databases">
        <title>Antimicrobial potential of Antarctic Bacteria.</title>
        <authorList>
            <person name="Benaud N."/>
            <person name="Edwards R.J."/>
            <person name="Ferrari B.C."/>
        </authorList>
    </citation>
    <scope>NUCLEOTIDE SEQUENCE [LARGE SCALE GENOMIC DNA]</scope>
    <source>
        <strain evidence="3">SPB151</strain>
    </source>
</reference>
<gene>
    <name evidence="2" type="ORF">F1D05_00125</name>
</gene>
<keyword evidence="1" id="KW-1133">Transmembrane helix</keyword>
<organism evidence="2 3">
    <name type="scientific">Kribbella qitaiheensis</name>
    <dbReference type="NCBI Taxonomy" id="1544730"/>
    <lineage>
        <taxon>Bacteria</taxon>
        <taxon>Bacillati</taxon>
        <taxon>Actinomycetota</taxon>
        <taxon>Actinomycetes</taxon>
        <taxon>Propionibacteriales</taxon>
        <taxon>Kribbellaceae</taxon>
        <taxon>Kribbella</taxon>
    </lineage>
</organism>
<dbReference type="EMBL" id="CP043661">
    <property type="protein sequence ID" value="QNE16597.1"/>
    <property type="molecule type" value="Genomic_DNA"/>
</dbReference>
<keyword evidence="1" id="KW-0472">Membrane</keyword>
<dbReference type="Proteomes" id="UP000515563">
    <property type="component" value="Chromosome"/>
</dbReference>
<proteinExistence type="predicted"/>
<sequence>MPVWALLPVTWIPWTAILFAVNLASGDSLLPAFELAAVGGVVLAVATTLPLKFRWRAERRALGEATQTDRTAAIRAARTGPVPADPEVRAGALRLAQTDLQRPQRWRPWMAVAGLVFVAGQIGLAFSSPWSLSRSGARRPVVRLLVVRLPKRPRTRIALLSEPQEPVLRTQ</sequence>
<accession>A0A7G6WRI2</accession>
<evidence type="ECO:0000256" key="1">
    <source>
        <dbReference type="SAM" id="Phobius"/>
    </source>
</evidence>
<evidence type="ECO:0000313" key="2">
    <source>
        <dbReference type="EMBL" id="QNE16597.1"/>
    </source>
</evidence>
<dbReference type="AlphaFoldDB" id="A0A7G6WRI2"/>
<dbReference type="KEGG" id="kqi:F1D05_00125"/>
<keyword evidence="1" id="KW-0812">Transmembrane</keyword>
<keyword evidence="3" id="KW-1185">Reference proteome</keyword>
<feature type="transmembrane region" description="Helical" evidence="1">
    <location>
        <begin position="109"/>
        <end position="130"/>
    </location>
</feature>
<dbReference type="RefSeq" id="WP_185445133.1">
    <property type="nucleotide sequence ID" value="NZ_CP043661.1"/>
</dbReference>
<feature type="transmembrane region" description="Helical" evidence="1">
    <location>
        <begin position="36"/>
        <end position="53"/>
    </location>
</feature>
<protein>
    <submittedName>
        <fullName evidence="2">Uncharacterized protein</fullName>
    </submittedName>
</protein>
<evidence type="ECO:0000313" key="3">
    <source>
        <dbReference type="Proteomes" id="UP000515563"/>
    </source>
</evidence>
<reference evidence="2 3" key="2">
    <citation type="journal article" date="2020" name="Microbiol. Resour. Announc.">
        <title>Antarctic desert soil bacteria exhibit high novel natural product potential, evaluated through long-read genome sequencing and comparative genomics.</title>
        <authorList>
            <person name="Benaud N."/>
            <person name="Edwards R.J."/>
            <person name="Amos T.G."/>
            <person name="D'Agostino P.M."/>
            <person name="Gutierrez-Chavez C."/>
            <person name="Montgomery K."/>
            <person name="Nicetic I."/>
            <person name="Ferrari B.C."/>
        </authorList>
    </citation>
    <scope>NUCLEOTIDE SEQUENCE [LARGE SCALE GENOMIC DNA]</scope>
    <source>
        <strain evidence="2 3">SPB151</strain>
    </source>
</reference>